<organism evidence="2 3">
    <name type="scientific">Brachionus plicatilis</name>
    <name type="common">Marine rotifer</name>
    <name type="synonym">Brachionus muelleri</name>
    <dbReference type="NCBI Taxonomy" id="10195"/>
    <lineage>
        <taxon>Eukaryota</taxon>
        <taxon>Metazoa</taxon>
        <taxon>Spiralia</taxon>
        <taxon>Gnathifera</taxon>
        <taxon>Rotifera</taxon>
        <taxon>Eurotatoria</taxon>
        <taxon>Monogononta</taxon>
        <taxon>Pseudotrocha</taxon>
        <taxon>Ploima</taxon>
        <taxon>Brachionidae</taxon>
        <taxon>Brachionus</taxon>
    </lineage>
</organism>
<feature type="transmembrane region" description="Helical" evidence="1">
    <location>
        <begin position="92"/>
        <end position="114"/>
    </location>
</feature>
<feature type="transmembrane region" description="Helical" evidence="1">
    <location>
        <begin position="135"/>
        <end position="155"/>
    </location>
</feature>
<name>A0A3M7QYS6_BRAPC</name>
<evidence type="ECO:0000313" key="2">
    <source>
        <dbReference type="EMBL" id="RNA16520.1"/>
    </source>
</evidence>
<dbReference type="Proteomes" id="UP000276133">
    <property type="component" value="Unassembled WGS sequence"/>
</dbReference>
<feature type="transmembrane region" description="Helical" evidence="1">
    <location>
        <begin position="16"/>
        <end position="42"/>
    </location>
</feature>
<dbReference type="AlphaFoldDB" id="A0A3M7QYS6"/>
<reference evidence="2 3" key="1">
    <citation type="journal article" date="2018" name="Sci. Rep.">
        <title>Genomic signatures of local adaptation to the degree of environmental predictability in rotifers.</title>
        <authorList>
            <person name="Franch-Gras L."/>
            <person name="Hahn C."/>
            <person name="Garcia-Roger E.M."/>
            <person name="Carmona M.J."/>
            <person name="Serra M."/>
            <person name="Gomez A."/>
        </authorList>
    </citation>
    <scope>NUCLEOTIDE SEQUENCE [LARGE SCALE GENOMIC DNA]</scope>
    <source>
        <strain evidence="2">HYR1</strain>
    </source>
</reference>
<keyword evidence="3" id="KW-1185">Reference proteome</keyword>
<sequence>MRGCGGRRQRVSVHSVFVFCLMLLLLLLLLLICGLDVVALKIKQIKNTNTTRICSVKYDCLIVLVALAPVKWDHDKFAGLSMCKVCRLPFKPFAISAAVSVSICVVVWLSTDLYSYKKCLFEKMHKLRDTNRTEAVLHFGVFLTKAHLALLLTAICLVVELIFLVVVLEIHVLLLLLGVNKINLNRIDTKKVQQKIIFVQFVSEIHNAVSFNLFNFLFLPHSACCVLSRCSQN</sequence>
<accession>A0A3M7QYS6</accession>
<evidence type="ECO:0000256" key="1">
    <source>
        <dbReference type="SAM" id="Phobius"/>
    </source>
</evidence>
<protein>
    <submittedName>
        <fullName evidence="2">Uncharacterized protein</fullName>
    </submittedName>
</protein>
<proteinExistence type="predicted"/>
<dbReference type="EMBL" id="REGN01004689">
    <property type="protein sequence ID" value="RNA16520.1"/>
    <property type="molecule type" value="Genomic_DNA"/>
</dbReference>
<keyword evidence="1" id="KW-0812">Transmembrane</keyword>
<keyword evidence="1" id="KW-1133">Transmembrane helix</keyword>
<keyword evidence="1" id="KW-0472">Membrane</keyword>
<gene>
    <name evidence="2" type="ORF">BpHYR1_052549</name>
</gene>
<comment type="caution">
    <text evidence="2">The sequence shown here is derived from an EMBL/GenBank/DDBJ whole genome shotgun (WGS) entry which is preliminary data.</text>
</comment>
<evidence type="ECO:0000313" key="3">
    <source>
        <dbReference type="Proteomes" id="UP000276133"/>
    </source>
</evidence>
<feature type="transmembrane region" description="Helical" evidence="1">
    <location>
        <begin position="161"/>
        <end position="180"/>
    </location>
</feature>